<evidence type="ECO:0000313" key="4">
    <source>
        <dbReference type="EMBL" id="CAI8012538.1"/>
    </source>
</evidence>
<keyword evidence="4" id="KW-0418">Kinase</keyword>
<dbReference type="PRINTS" id="PR00109">
    <property type="entry name" value="TYRKINASE"/>
</dbReference>
<dbReference type="Proteomes" id="UP001174909">
    <property type="component" value="Unassembled WGS sequence"/>
</dbReference>
<protein>
    <submittedName>
        <fullName evidence="4">Class II receptor tyrosine kinase</fullName>
    </submittedName>
</protein>
<dbReference type="CDD" id="cd12087">
    <property type="entry name" value="TM_EGFR-like"/>
    <property type="match status" value="1"/>
</dbReference>
<feature type="region of interest" description="Disordered" evidence="1">
    <location>
        <begin position="663"/>
        <end position="725"/>
    </location>
</feature>
<dbReference type="InterPro" id="IPR020635">
    <property type="entry name" value="Tyr_kinase_cat_dom"/>
</dbReference>
<dbReference type="GO" id="GO:0051897">
    <property type="term" value="P:positive regulation of phosphatidylinositol 3-kinase/protein kinase B signal transduction"/>
    <property type="evidence" value="ECO:0007669"/>
    <property type="project" value="TreeGrafter"/>
</dbReference>
<sequence length="1100" mass="122987">MYSVVRRKNAPIVPEKNTDLKDYLAVQIFNENIYSEPINPSDFISQQPEPEKETPSDPIIYAPIYPSFTELPESFELPPKVDSSNIKEKSSLRTGHYGEVVLASTVGLSLKDLNLSKTETNTKVSVTVAMKKLKLDATPVQRRAFETEAKFLSRLRHPNVVRLLGACYEYPTFIMMEYMKDGDLSQFLQKYSEVVSIATPSSTTQITESTLVFMASQICSGMKQLAALNFIHRDLATRNCLVGNNFSVKVASLGVDKNIYQSHYFRVQGNMLLPIRWMATECFSGKFSEKSDVWAFGVTMWEMFTLAKQLPYRHLSDEEVIHNALKRAVSSISDSVFLVPPEIRFCCLIFPLLFLMGHAQVQVVPQGIESVNGSSVTMGCTSPLVDSGGVMVCESRSYLIDGCSPDIDTSTSDWASQLVTVRRNEGTAGITFPHVLLTFGFDTAVSLTGIEMDLFNCPDWNIGIPSITVYLNPDYNLAATTNIFSLPFVFAGDNSLQSSCDSLSTVTFSGGSFLSGSYRTVYILVDLSHTSSIQHPSVDPTPDTPPSRQSSSDNTLTIALVSTIVGLILLVFILAGSIIFVLMRRRSRCNRTHYMVKTVSYELEKRSDPRTNTDNYLQATNPMESAFDDRYVCPSGSLGTNHSDDHYDFIKKEYISDALYDVVANDEPPPPTESAQPFPEDEFDGGHYEVIHPPISSTGAAASSSPAKKQQSNANSSDSPKSPEEAARMYSLVKVRKAPKVPEKSSDLKDYLAVRIFNENIYSEHINPSDFISQQPEPEEEISSDPIIYAPIYPSFTELPESFELPPEVDSSNVKEKSSLRTGHYGDVVLASTVGLSLKDLHLSKTETNKNVSVTVAMKKLKLDATPVQRRAFETEAKFLSRLRHPNVVRLLGACYEDPTFIMMEYMKDGDLSQFLQKYSEVVSIATPSSTTQITQSTLVFMASQICSGMKQLAALNFIHRDLATRNCLVGNNFSVKVASLGVDKNIYQSHYFRVQGNTLLPIRWMATECFDGKFSEKSDVWAFGVTMWEMFTLAKQLPYRHLSDEEVIHNALKREYRQFPTQSSSCPQSVYEIMERCWVMDFNERITFGELQTLLHTVL</sequence>
<feature type="domain" description="Protein kinase" evidence="3">
    <location>
        <begin position="814"/>
        <end position="1100"/>
    </location>
</feature>
<evidence type="ECO:0000259" key="3">
    <source>
        <dbReference type="PROSITE" id="PS50011"/>
    </source>
</evidence>
<gene>
    <name evidence="4" type="ORF">GBAR_LOCUS8043</name>
</gene>
<dbReference type="SMART" id="SM00219">
    <property type="entry name" value="TyrKc"/>
    <property type="match status" value="2"/>
</dbReference>
<dbReference type="PANTHER" id="PTHR24416:SF634">
    <property type="entry name" value="DISCOIDIN DOMAIN-CONTAINING RECEPTOR TYROSINE KINASE B"/>
    <property type="match status" value="1"/>
</dbReference>
<keyword evidence="4" id="KW-0808">Transferase</keyword>
<dbReference type="Gene3D" id="3.30.200.20">
    <property type="entry name" value="Phosphorylase Kinase, domain 1"/>
    <property type="match status" value="2"/>
</dbReference>
<dbReference type="InterPro" id="IPR011009">
    <property type="entry name" value="Kinase-like_dom_sf"/>
</dbReference>
<dbReference type="InterPro" id="IPR008266">
    <property type="entry name" value="Tyr_kinase_AS"/>
</dbReference>
<evidence type="ECO:0000256" key="2">
    <source>
        <dbReference type="SAM" id="Phobius"/>
    </source>
</evidence>
<dbReference type="PROSITE" id="PS00109">
    <property type="entry name" value="PROTEIN_KINASE_TYR"/>
    <property type="match status" value="2"/>
</dbReference>
<dbReference type="AlphaFoldDB" id="A0AA35RJ82"/>
<keyword evidence="5" id="KW-1185">Reference proteome</keyword>
<dbReference type="GO" id="GO:0005518">
    <property type="term" value="F:collagen binding"/>
    <property type="evidence" value="ECO:0007669"/>
    <property type="project" value="TreeGrafter"/>
</dbReference>
<dbReference type="GO" id="GO:0005886">
    <property type="term" value="C:plasma membrane"/>
    <property type="evidence" value="ECO:0007669"/>
    <property type="project" value="TreeGrafter"/>
</dbReference>
<evidence type="ECO:0000313" key="5">
    <source>
        <dbReference type="Proteomes" id="UP001174909"/>
    </source>
</evidence>
<organism evidence="4 5">
    <name type="scientific">Geodia barretti</name>
    <name type="common">Barrett's horny sponge</name>
    <dbReference type="NCBI Taxonomy" id="519541"/>
    <lineage>
        <taxon>Eukaryota</taxon>
        <taxon>Metazoa</taxon>
        <taxon>Porifera</taxon>
        <taxon>Demospongiae</taxon>
        <taxon>Heteroscleromorpha</taxon>
        <taxon>Tetractinellida</taxon>
        <taxon>Astrophorina</taxon>
        <taxon>Geodiidae</taxon>
        <taxon>Geodia</taxon>
    </lineage>
</organism>
<dbReference type="PROSITE" id="PS50011">
    <property type="entry name" value="PROTEIN_KINASE_DOM"/>
    <property type="match status" value="2"/>
</dbReference>
<evidence type="ECO:0000256" key="1">
    <source>
        <dbReference type="SAM" id="MobiDB-lite"/>
    </source>
</evidence>
<dbReference type="InterPro" id="IPR001245">
    <property type="entry name" value="Ser-Thr/Tyr_kinase_cat_dom"/>
</dbReference>
<dbReference type="GO" id="GO:0043235">
    <property type="term" value="C:receptor complex"/>
    <property type="evidence" value="ECO:0007669"/>
    <property type="project" value="TreeGrafter"/>
</dbReference>
<feature type="region of interest" description="Disordered" evidence="1">
    <location>
        <begin position="533"/>
        <end position="552"/>
    </location>
</feature>
<keyword evidence="2" id="KW-0812">Transmembrane</keyword>
<accession>A0AA35RJ82</accession>
<dbReference type="Pfam" id="PF07714">
    <property type="entry name" value="PK_Tyr_Ser-Thr"/>
    <property type="match status" value="2"/>
</dbReference>
<keyword evidence="2" id="KW-0472">Membrane</keyword>
<dbReference type="EMBL" id="CASHTH010001193">
    <property type="protein sequence ID" value="CAI8012538.1"/>
    <property type="molecule type" value="Genomic_DNA"/>
</dbReference>
<reference evidence="4" key="1">
    <citation type="submission" date="2023-03" db="EMBL/GenBank/DDBJ databases">
        <authorList>
            <person name="Steffen K."/>
            <person name="Cardenas P."/>
        </authorList>
    </citation>
    <scope>NUCLEOTIDE SEQUENCE</scope>
</reference>
<dbReference type="GO" id="GO:0038062">
    <property type="term" value="F:protein tyrosine kinase collagen receptor activity"/>
    <property type="evidence" value="ECO:0007669"/>
    <property type="project" value="TreeGrafter"/>
</dbReference>
<feature type="domain" description="Protein kinase" evidence="3">
    <location>
        <begin position="86"/>
        <end position="437"/>
    </location>
</feature>
<dbReference type="SUPFAM" id="SSF56112">
    <property type="entry name" value="Protein kinase-like (PK-like)"/>
    <property type="match status" value="2"/>
</dbReference>
<dbReference type="InterPro" id="IPR050122">
    <property type="entry name" value="RTK"/>
</dbReference>
<name>A0AA35RJ82_GEOBA</name>
<comment type="caution">
    <text evidence="4">The sequence shown here is derived from an EMBL/GenBank/DDBJ whole genome shotgun (WGS) entry which is preliminary data.</text>
</comment>
<dbReference type="InterPro" id="IPR000719">
    <property type="entry name" value="Prot_kinase_dom"/>
</dbReference>
<dbReference type="GO" id="GO:0005524">
    <property type="term" value="F:ATP binding"/>
    <property type="evidence" value="ECO:0007669"/>
    <property type="project" value="InterPro"/>
</dbReference>
<feature type="compositionally biased region" description="Low complexity" evidence="1">
    <location>
        <begin position="696"/>
        <end position="714"/>
    </location>
</feature>
<dbReference type="Gene3D" id="1.10.510.10">
    <property type="entry name" value="Transferase(Phosphotransferase) domain 1"/>
    <property type="match status" value="2"/>
</dbReference>
<feature type="transmembrane region" description="Helical" evidence="2">
    <location>
        <begin position="556"/>
        <end position="582"/>
    </location>
</feature>
<keyword evidence="4" id="KW-0675">Receptor</keyword>
<keyword evidence="2" id="KW-1133">Transmembrane helix</keyword>
<proteinExistence type="predicted"/>
<dbReference type="PANTHER" id="PTHR24416">
    <property type="entry name" value="TYROSINE-PROTEIN KINASE RECEPTOR"/>
    <property type="match status" value="1"/>
</dbReference>